<feature type="chain" id="PRO_5043132489" evidence="2">
    <location>
        <begin position="44"/>
        <end position="103"/>
    </location>
</feature>
<dbReference type="AlphaFoldDB" id="A0A0R3VZ82"/>
<evidence type="ECO:0000256" key="1">
    <source>
        <dbReference type="SAM" id="MobiDB-lite"/>
    </source>
</evidence>
<evidence type="ECO:0000256" key="2">
    <source>
        <dbReference type="SAM" id="SignalP"/>
    </source>
</evidence>
<name>A0A0R3VZ82_TAEAS</name>
<evidence type="ECO:0000313" key="5">
    <source>
        <dbReference type="WBParaSite" id="TASK_0000272601-mRNA-1"/>
    </source>
</evidence>
<keyword evidence="2" id="KW-0732">Signal</keyword>
<organism evidence="5">
    <name type="scientific">Taenia asiatica</name>
    <name type="common">Asian tapeworm</name>
    <dbReference type="NCBI Taxonomy" id="60517"/>
    <lineage>
        <taxon>Eukaryota</taxon>
        <taxon>Metazoa</taxon>
        <taxon>Spiralia</taxon>
        <taxon>Lophotrochozoa</taxon>
        <taxon>Platyhelminthes</taxon>
        <taxon>Cestoda</taxon>
        <taxon>Eucestoda</taxon>
        <taxon>Cyclophyllidea</taxon>
        <taxon>Taeniidae</taxon>
        <taxon>Taenia</taxon>
    </lineage>
</organism>
<feature type="signal peptide" evidence="2">
    <location>
        <begin position="1"/>
        <end position="43"/>
    </location>
</feature>
<protein>
    <submittedName>
        <fullName evidence="5">Neur_chan_LBD domain-containing protein</fullName>
    </submittedName>
</protein>
<proteinExistence type="predicted"/>
<dbReference type="OrthoDB" id="10509153at2759"/>
<dbReference type="WBParaSite" id="TASK_0000272601-mRNA-1">
    <property type="protein sequence ID" value="TASK_0000272601-mRNA-1"/>
    <property type="gene ID" value="TASK_0000272601"/>
</dbReference>
<keyword evidence="4" id="KW-1185">Reference proteome</keyword>
<dbReference type="EMBL" id="UYRS01002723">
    <property type="protein sequence ID" value="VDK25988.1"/>
    <property type="molecule type" value="Genomic_DNA"/>
</dbReference>
<feature type="region of interest" description="Disordered" evidence="1">
    <location>
        <begin position="1"/>
        <end position="24"/>
    </location>
</feature>
<reference evidence="5" key="1">
    <citation type="submission" date="2017-02" db="UniProtKB">
        <authorList>
            <consortium name="WormBaseParasite"/>
        </authorList>
    </citation>
    <scope>IDENTIFICATION</scope>
</reference>
<evidence type="ECO:0000313" key="4">
    <source>
        <dbReference type="Proteomes" id="UP000282613"/>
    </source>
</evidence>
<evidence type="ECO:0000313" key="3">
    <source>
        <dbReference type="EMBL" id="VDK25988.1"/>
    </source>
</evidence>
<reference evidence="3 4" key="2">
    <citation type="submission" date="2018-11" db="EMBL/GenBank/DDBJ databases">
        <authorList>
            <consortium name="Pathogen Informatics"/>
        </authorList>
    </citation>
    <scope>NUCLEOTIDE SEQUENCE [LARGE SCALE GENOMIC DNA]</scope>
</reference>
<sequence>MEAGHSKAPIQQCHVASPPTGPSMRSAAPALTLAILLCLQTIATPPQDASNSDSEEVIVEYYNDTLGSIMDGGGLRIEMASSAPQHLLTRCCIAFVILSLHSV</sequence>
<gene>
    <name evidence="3" type="ORF">TASK_LOCUS2727</name>
</gene>
<accession>A0A0R3VZ82</accession>
<dbReference type="Proteomes" id="UP000282613">
    <property type="component" value="Unassembled WGS sequence"/>
</dbReference>